<reference evidence="1" key="2">
    <citation type="journal article" date="2015" name="Fish Shellfish Immunol.">
        <title>Early steps in the European eel (Anguilla anguilla)-Vibrio vulnificus interaction in the gills: Role of the RtxA13 toxin.</title>
        <authorList>
            <person name="Callol A."/>
            <person name="Pajuelo D."/>
            <person name="Ebbesson L."/>
            <person name="Teles M."/>
            <person name="MacKenzie S."/>
            <person name="Amaro C."/>
        </authorList>
    </citation>
    <scope>NUCLEOTIDE SEQUENCE</scope>
</reference>
<dbReference type="EMBL" id="GBXM01051175">
    <property type="protein sequence ID" value="JAH57402.1"/>
    <property type="molecule type" value="Transcribed_RNA"/>
</dbReference>
<dbReference type="AlphaFoldDB" id="A0A0E9TVC0"/>
<sequence>MLYLGHRFKTITLKWRLELRCLGGCVCPWPVNACVCA</sequence>
<evidence type="ECO:0000313" key="1">
    <source>
        <dbReference type="EMBL" id="JAH57402.1"/>
    </source>
</evidence>
<accession>A0A0E9TVC0</accession>
<name>A0A0E9TVC0_ANGAN</name>
<proteinExistence type="predicted"/>
<organism evidence="1">
    <name type="scientific">Anguilla anguilla</name>
    <name type="common">European freshwater eel</name>
    <name type="synonym">Muraena anguilla</name>
    <dbReference type="NCBI Taxonomy" id="7936"/>
    <lineage>
        <taxon>Eukaryota</taxon>
        <taxon>Metazoa</taxon>
        <taxon>Chordata</taxon>
        <taxon>Craniata</taxon>
        <taxon>Vertebrata</taxon>
        <taxon>Euteleostomi</taxon>
        <taxon>Actinopterygii</taxon>
        <taxon>Neopterygii</taxon>
        <taxon>Teleostei</taxon>
        <taxon>Anguilliformes</taxon>
        <taxon>Anguillidae</taxon>
        <taxon>Anguilla</taxon>
    </lineage>
</organism>
<protein>
    <submittedName>
        <fullName evidence="1">Uncharacterized protein</fullName>
    </submittedName>
</protein>
<reference evidence="1" key="1">
    <citation type="submission" date="2014-11" db="EMBL/GenBank/DDBJ databases">
        <authorList>
            <person name="Amaro Gonzalez C."/>
        </authorList>
    </citation>
    <scope>NUCLEOTIDE SEQUENCE</scope>
</reference>